<proteinExistence type="predicted"/>
<accession>A0ABW7N949</accession>
<dbReference type="EMBL" id="JBIPKE010000016">
    <property type="protein sequence ID" value="MFH6983872.1"/>
    <property type="molecule type" value="Genomic_DNA"/>
</dbReference>
<reference evidence="2 3" key="1">
    <citation type="journal article" date="2013" name="Int. J. Syst. Evol. Microbiol.">
        <title>Marinoscillum luteum sp. nov., isolated from marine sediment.</title>
        <authorList>
            <person name="Cha I.T."/>
            <person name="Park S.J."/>
            <person name="Kim S.J."/>
            <person name="Kim J.G."/>
            <person name="Jung M.Y."/>
            <person name="Shin K.S."/>
            <person name="Kwon K.K."/>
            <person name="Yang S.H."/>
            <person name="Seo Y.S."/>
            <person name="Rhee S.K."/>
        </authorList>
    </citation>
    <scope>NUCLEOTIDE SEQUENCE [LARGE SCALE GENOMIC DNA]</scope>
    <source>
        <strain evidence="2 3">KCTC 23939</strain>
    </source>
</reference>
<dbReference type="RefSeq" id="WP_395417389.1">
    <property type="nucleotide sequence ID" value="NZ_JBIPKE010000016.1"/>
</dbReference>
<evidence type="ECO:0000313" key="3">
    <source>
        <dbReference type="Proteomes" id="UP001610063"/>
    </source>
</evidence>
<feature type="chain" id="PRO_5045773770" description="Secretin/TonB short N-terminal domain-containing protein" evidence="1">
    <location>
        <begin position="23"/>
        <end position="542"/>
    </location>
</feature>
<evidence type="ECO:0008006" key="4">
    <source>
        <dbReference type="Google" id="ProtNLM"/>
    </source>
</evidence>
<comment type="caution">
    <text evidence="2">The sequence shown here is derived from an EMBL/GenBank/DDBJ whole genome shotgun (WGS) entry which is preliminary data.</text>
</comment>
<organism evidence="2 3">
    <name type="scientific">Marinoscillum luteum</name>
    <dbReference type="NCBI Taxonomy" id="861051"/>
    <lineage>
        <taxon>Bacteria</taxon>
        <taxon>Pseudomonadati</taxon>
        <taxon>Bacteroidota</taxon>
        <taxon>Cytophagia</taxon>
        <taxon>Cytophagales</taxon>
        <taxon>Reichenbachiellaceae</taxon>
        <taxon>Marinoscillum</taxon>
    </lineage>
</organism>
<keyword evidence="3" id="KW-1185">Reference proteome</keyword>
<feature type="signal peptide" evidence="1">
    <location>
        <begin position="1"/>
        <end position="22"/>
    </location>
</feature>
<evidence type="ECO:0000313" key="2">
    <source>
        <dbReference type="EMBL" id="MFH6983872.1"/>
    </source>
</evidence>
<sequence>MRHVILLLAFMLVFSASGQSNDAVSLNLENASYQSVFQTLTTLTGKKFAYNSDLIPDKPVNVKAEQEPLALILKKILGSELSYVERGHYIIIVSAEKPKKQVSVTTQGEILDADTHEELAEVSVYEVNRLTSAMTDHFGKYTLTATVPDEVAFIAISKANYQDTVIQVSAKDRFFTVLLKPIQEIQQQNPTDTLKLVQFFARNKVRKHANNVSLTERRLAQVSLTPGLSTNGFISGKISNVVSFNIIAGYAHSLHGVELGGFINMERMEGSGLQMAGAINIVGSHFHGNQWAGASNITLQDMAGFQAAGCSNHTKKVVGFQLAGVLNTASETRGLQMSGFANHTSGTLKGIQLAGFINRTGTLKGMQIGIVNLAKEVESGFSIGLINLFKDELHQLEASANDVTPYNLSFKSGLHHFYSIISAGIDPHAGQLWSYGMGFGTQRALNQVLLASTELSINTLQPLNSAFMDGFNSDLRWALRMGGQLTKKISIHGGPVLHYYFFGRHGQNPEFSDRFGTNTLYQKTDGNALTKAWVGYEAAIRF</sequence>
<dbReference type="SUPFAM" id="SSF49464">
    <property type="entry name" value="Carboxypeptidase regulatory domain-like"/>
    <property type="match status" value="1"/>
</dbReference>
<keyword evidence="1" id="KW-0732">Signal</keyword>
<name>A0ABW7N949_9BACT</name>
<gene>
    <name evidence="2" type="ORF">ACHKAR_10490</name>
</gene>
<protein>
    <recommendedName>
        <fullName evidence="4">Secretin/TonB short N-terminal domain-containing protein</fullName>
    </recommendedName>
</protein>
<evidence type="ECO:0000256" key="1">
    <source>
        <dbReference type="SAM" id="SignalP"/>
    </source>
</evidence>
<dbReference type="InterPro" id="IPR008969">
    <property type="entry name" value="CarboxyPept-like_regulatory"/>
</dbReference>
<dbReference type="Proteomes" id="UP001610063">
    <property type="component" value="Unassembled WGS sequence"/>
</dbReference>